<gene>
    <name evidence="1" type="ORF">BV22DRAFT_1071364</name>
</gene>
<accession>A0ACB8B8B0</accession>
<reference evidence="1" key="1">
    <citation type="journal article" date="2021" name="New Phytol.">
        <title>Evolutionary innovations through gain and loss of genes in the ectomycorrhizal Boletales.</title>
        <authorList>
            <person name="Wu G."/>
            <person name="Miyauchi S."/>
            <person name="Morin E."/>
            <person name="Kuo A."/>
            <person name="Drula E."/>
            <person name="Varga T."/>
            <person name="Kohler A."/>
            <person name="Feng B."/>
            <person name="Cao Y."/>
            <person name="Lipzen A."/>
            <person name="Daum C."/>
            <person name="Hundley H."/>
            <person name="Pangilinan J."/>
            <person name="Johnson J."/>
            <person name="Barry K."/>
            <person name="LaButti K."/>
            <person name="Ng V."/>
            <person name="Ahrendt S."/>
            <person name="Min B."/>
            <person name="Choi I.G."/>
            <person name="Park H."/>
            <person name="Plett J.M."/>
            <person name="Magnuson J."/>
            <person name="Spatafora J.W."/>
            <person name="Nagy L.G."/>
            <person name="Henrissat B."/>
            <person name="Grigoriev I.V."/>
            <person name="Yang Z.L."/>
            <person name="Xu J."/>
            <person name="Martin F.M."/>
        </authorList>
    </citation>
    <scope>NUCLEOTIDE SEQUENCE</scope>
    <source>
        <strain evidence="1">KUC20120723A-06</strain>
    </source>
</reference>
<proteinExistence type="predicted"/>
<comment type="caution">
    <text evidence="1">The sequence shown here is derived from an EMBL/GenBank/DDBJ whole genome shotgun (WGS) entry which is preliminary data.</text>
</comment>
<dbReference type="EMBL" id="MU266505">
    <property type="protein sequence ID" value="KAH7921925.1"/>
    <property type="molecule type" value="Genomic_DNA"/>
</dbReference>
<evidence type="ECO:0000313" key="2">
    <source>
        <dbReference type="Proteomes" id="UP000790709"/>
    </source>
</evidence>
<keyword evidence="2" id="KW-1185">Reference proteome</keyword>
<organism evidence="1 2">
    <name type="scientific">Leucogyrophana mollusca</name>
    <dbReference type="NCBI Taxonomy" id="85980"/>
    <lineage>
        <taxon>Eukaryota</taxon>
        <taxon>Fungi</taxon>
        <taxon>Dikarya</taxon>
        <taxon>Basidiomycota</taxon>
        <taxon>Agaricomycotina</taxon>
        <taxon>Agaricomycetes</taxon>
        <taxon>Agaricomycetidae</taxon>
        <taxon>Boletales</taxon>
        <taxon>Boletales incertae sedis</taxon>
        <taxon>Leucogyrophana</taxon>
    </lineage>
</organism>
<sequence>MNRQHAQTVLAQLASSPNDVASGIAQCIQALVHVNGTTRTFPIMVEYAGPNGLVTKAFGRQHLSRIPFRTVFGLIKASLALPDSARVTSATFYKEDGAIDQTHIQIDQDSWSELVPFIHSLHVEDERPSISPGATSPGRLNTNASAFIPSGGAVTIKNLNGTKVDLQSLRKQSLSPTAARPISPS</sequence>
<dbReference type="Proteomes" id="UP000790709">
    <property type="component" value="Unassembled WGS sequence"/>
</dbReference>
<evidence type="ECO:0000313" key="1">
    <source>
        <dbReference type="EMBL" id="KAH7921925.1"/>
    </source>
</evidence>
<protein>
    <submittedName>
        <fullName evidence="1">Uncharacterized protein</fullName>
    </submittedName>
</protein>
<name>A0ACB8B8B0_9AGAM</name>